<dbReference type="Pfam" id="PF00160">
    <property type="entry name" value="Pro_isomerase"/>
    <property type="match status" value="1"/>
</dbReference>
<feature type="compositionally biased region" description="Pro residues" evidence="2">
    <location>
        <begin position="1"/>
        <end position="13"/>
    </location>
</feature>
<accession>A0ABT3CBZ2</accession>
<dbReference type="Gene3D" id="2.40.100.10">
    <property type="entry name" value="Cyclophilin-like"/>
    <property type="match status" value="1"/>
</dbReference>
<dbReference type="Proteomes" id="UP001526201">
    <property type="component" value="Unassembled WGS sequence"/>
</dbReference>
<feature type="compositionally biased region" description="Pro residues" evidence="2">
    <location>
        <begin position="42"/>
        <end position="60"/>
    </location>
</feature>
<feature type="compositionally biased region" description="Low complexity" evidence="2">
    <location>
        <begin position="21"/>
        <end position="41"/>
    </location>
</feature>
<dbReference type="PANTHER" id="PTHR45625:SF3">
    <property type="entry name" value="PEPTIDYL-PROLYL CIS-TRANS ISOMERASE B-RELATED"/>
    <property type="match status" value="1"/>
</dbReference>
<organism evidence="5 6">
    <name type="scientific">Mycolicibacterium komossense</name>
    <dbReference type="NCBI Taxonomy" id="1779"/>
    <lineage>
        <taxon>Bacteria</taxon>
        <taxon>Bacillati</taxon>
        <taxon>Actinomycetota</taxon>
        <taxon>Actinomycetes</taxon>
        <taxon>Mycobacteriales</taxon>
        <taxon>Mycobacteriaceae</taxon>
        <taxon>Mycolicibacterium</taxon>
    </lineage>
</organism>
<gene>
    <name evidence="5" type="ORF">H7J73_13290</name>
</gene>
<feature type="transmembrane region" description="Helical" evidence="3">
    <location>
        <begin position="69"/>
        <end position="93"/>
    </location>
</feature>
<protein>
    <submittedName>
        <fullName evidence="5">Peptidylprolyl isomerase</fullName>
    </submittedName>
</protein>
<dbReference type="InterPro" id="IPR025241">
    <property type="entry name" value="DUF4190"/>
</dbReference>
<feature type="domain" description="PPIase cyclophilin-type" evidence="4">
    <location>
        <begin position="215"/>
        <end position="372"/>
    </location>
</feature>
<dbReference type="CDD" id="cd00317">
    <property type="entry name" value="cyclophilin"/>
    <property type="match status" value="1"/>
</dbReference>
<dbReference type="InterPro" id="IPR029000">
    <property type="entry name" value="Cyclophilin-like_dom_sf"/>
</dbReference>
<feature type="region of interest" description="Disordered" evidence="2">
    <location>
        <begin position="183"/>
        <end position="202"/>
    </location>
</feature>
<comment type="function">
    <text evidence="1">PPIases accelerate the folding of proteins. It catalyzes the cis-trans isomerization of proline imidic peptide bonds in oligopeptides.</text>
</comment>
<reference evidence="5 6" key="1">
    <citation type="journal article" date="2022" name="BMC Genomics">
        <title>Comparative genome analysis of mycobacteria focusing on tRNA and non-coding RNA.</title>
        <authorList>
            <person name="Behra P.R.K."/>
            <person name="Pettersson B.M.F."/>
            <person name="Ramesh M."/>
            <person name="Das S."/>
            <person name="Dasgupta S."/>
            <person name="Kirsebom L.A."/>
        </authorList>
    </citation>
    <scope>NUCLEOTIDE SEQUENCE [LARGE SCALE GENOMIC DNA]</scope>
    <source>
        <strain evidence="5 6">DSM 44078</strain>
    </source>
</reference>
<evidence type="ECO:0000313" key="5">
    <source>
        <dbReference type="EMBL" id="MCV7227004.1"/>
    </source>
</evidence>
<evidence type="ECO:0000256" key="2">
    <source>
        <dbReference type="SAM" id="MobiDB-lite"/>
    </source>
</evidence>
<keyword evidence="3" id="KW-0812">Transmembrane</keyword>
<evidence type="ECO:0000256" key="3">
    <source>
        <dbReference type="SAM" id="Phobius"/>
    </source>
</evidence>
<dbReference type="Pfam" id="PF13828">
    <property type="entry name" value="DUF4190"/>
    <property type="match status" value="1"/>
</dbReference>
<evidence type="ECO:0000259" key="4">
    <source>
        <dbReference type="PROSITE" id="PS50072"/>
    </source>
</evidence>
<name>A0ABT3CBZ2_9MYCO</name>
<dbReference type="PRINTS" id="PR00153">
    <property type="entry name" value="CSAPPISMRASE"/>
</dbReference>
<dbReference type="EMBL" id="JACKTY010000028">
    <property type="protein sequence ID" value="MCV7227004.1"/>
    <property type="molecule type" value="Genomic_DNA"/>
</dbReference>
<feature type="transmembrane region" description="Helical" evidence="3">
    <location>
        <begin position="105"/>
        <end position="134"/>
    </location>
</feature>
<sequence length="373" mass="39225">MTVPPPYGEPEPVPTGDDWAQPYPQTYSYPYPGEPYAGQPYPGQPYPGQSPYPQPPYPPPYAGPRPTNAMAIASIVCAFVLAPLGVIFGHISLSQIKKSGEDGRGLAIAGLIVGYLITFVSIIALVFMLLFVAWVGQNIDRLNGGYPGRPGYTAYPTPDLNIDKLPEFTPPAGLGANCAYPPTTTPASRPVKPPRSGKVPTTPANVLVTMTTDKGAIGLELNNGESPCTVNSFISLAAQKYFDGTSCHRLTANKSLSVLQCGDPTGTGTGGPGYTFADEYPADQYPPDDKALTVPLLYPRGTLAMANAGPNTNGSQFFIVYADSKLPPTYTVFGSVDETGMAPVDQIAAAGVTGGNKDGKPAMPVKITSMELN</sequence>
<dbReference type="InterPro" id="IPR044666">
    <property type="entry name" value="Cyclophilin_A-like"/>
</dbReference>
<dbReference type="SUPFAM" id="SSF50891">
    <property type="entry name" value="Cyclophilin-like"/>
    <property type="match status" value="1"/>
</dbReference>
<comment type="caution">
    <text evidence="5">The sequence shown here is derived from an EMBL/GenBank/DDBJ whole genome shotgun (WGS) entry which is preliminary data.</text>
</comment>
<evidence type="ECO:0000313" key="6">
    <source>
        <dbReference type="Proteomes" id="UP001526201"/>
    </source>
</evidence>
<dbReference type="PANTHER" id="PTHR45625">
    <property type="entry name" value="PEPTIDYL-PROLYL CIS-TRANS ISOMERASE-RELATED"/>
    <property type="match status" value="1"/>
</dbReference>
<evidence type="ECO:0000256" key="1">
    <source>
        <dbReference type="ARBA" id="ARBA00002388"/>
    </source>
</evidence>
<keyword evidence="6" id="KW-1185">Reference proteome</keyword>
<keyword evidence="3" id="KW-1133">Transmembrane helix</keyword>
<feature type="region of interest" description="Disordered" evidence="2">
    <location>
        <begin position="1"/>
        <end position="60"/>
    </location>
</feature>
<dbReference type="InterPro" id="IPR002130">
    <property type="entry name" value="Cyclophilin-type_PPIase_dom"/>
</dbReference>
<keyword evidence="3" id="KW-0472">Membrane</keyword>
<keyword evidence="5" id="KW-0413">Isomerase</keyword>
<proteinExistence type="predicted"/>
<dbReference type="PROSITE" id="PS50072">
    <property type="entry name" value="CSA_PPIASE_2"/>
    <property type="match status" value="1"/>
</dbReference>
<dbReference type="GO" id="GO:0016853">
    <property type="term" value="F:isomerase activity"/>
    <property type="evidence" value="ECO:0007669"/>
    <property type="project" value="UniProtKB-KW"/>
</dbReference>